<organism evidence="1 2">
    <name type="scientific">Pseudomonas xionganensis</name>
    <dbReference type="NCBI Taxonomy" id="2654845"/>
    <lineage>
        <taxon>Bacteria</taxon>
        <taxon>Pseudomonadati</taxon>
        <taxon>Pseudomonadota</taxon>
        <taxon>Gammaproteobacteria</taxon>
        <taxon>Pseudomonadales</taxon>
        <taxon>Pseudomonadaceae</taxon>
        <taxon>Pseudomonas</taxon>
    </lineage>
</organism>
<protein>
    <submittedName>
        <fullName evidence="1">Uncharacterized protein</fullName>
    </submittedName>
</protein>
<gene>
    <name evidence="1" type="ORF">GJV18_08505</name>
</gene>
<dbReference type="EMBL" id="WKJZ01000001">
    <property type="protein sequence ID" value="MVW75356.1"/>
    <property type="molecule type" value="Genomic_DNA"/>
</dbReference>
<comment type="caution">
    <text evidence="1">The sequence shown here is derived from an EMBL/GenBank/DDBJ whole genome shotgun (WGS) entry which is preliminary data.</text>
</comment>
<keyword evidence="2" id="KW-1185">Reference proteome</keyword>
<proteinExistence type="predicted"/>
<dbReference type="AlphaFoldDB" id="A0A6I4KXX4"/>
<evidence type="ECO:0000313" key="1">
    <source>
        <dbReference type="EMBL" id="MVW75356.1"/>
    </source>
</evidence>
<name>A0A6I4KXX4_9PSED</name>
<evidence type="ECO:0000313" key="2">
    <source>
        <dbReference type="Proteomes" id="UP000429555"/>
    </source>
</evidence>
<dbReference type="RefSeq" id="WP_160344434.1">
    <property type="nucleotide sequence ID" value="NZ_WKJZ01000001.1"/>
</dbReference>
<sequence>MTNQAQIDALEHLLIAVLKRTKMTLQTDQVFEDAHGSLMGSDGPGGPKQKSEAAEYLEHLKSRLS</sequence>
<accession>A0A6I4KXX4</accession>
<dbReference type="Proteomes" id="UP000429555">
    <property type="component" value="Unassembled WGS sequence"/>
</dbReference>
<reference evidence="1 2" key="1">
    <citation type="submission" date="2019-11" db="EMBL/GenBank/DDBJ databases">
        <title>Pseudomonas flavidum sp. nov., isolated from Baiyang Lake.</title>
        <authorList>
            <person name="Zhao Y."/>
        </authorList>
    </citation>
    <scope>NUCLEOTIDE SEQUENCE [LARGE SCALE GENOMIC DNA]</scope>
    <source>
        <strain evidence="2">R-22-3 w-18</strain>
    </source>
</reference>